<protein>
    <submittedName>
        <fullName evidence="1">Uncharacterized protein</fullName>
    </submittedName>
</protein>
<dbReference type="AlphaFoldDB" id="A0AAV4MI27"/>
<evidence type="ECO:0000313" key="2">
    <source>
        <dbReference type="Proteomes" id="UP001054945"/>
    </source>
</evidence>
<sequence length="82" mass="9376">NANLANLVASIDYEFFHEIEVMFLGITHYSINKYSKGSLLANKLLCKLLIQWSTELIFYKNIFAGRATCLSNLFSLQLAQQQ</sequence>
<comment type="caution">
    <text evidence="1">The sequence shown here is derived from an EMBL/GenBank/DDBJ whole genome shotgun (WGS) entry which is preliminary data.</text>
</comment>
<gene>
    <name evidence="1" type="ORF">CEXT_2851</name>
</gene>
<feature type="non-terminal residue" evidence="1">
    <location>
        <position position="1"/>
    </location>
</feature>
<reference evidence="1 2" key="1">
    <citation type="submission" date="2021-06" db="EMBL/GenBank/DDBJ databases">
        <title>Caerostris extrusa draft genome.</title>
        <authorList>
            <person name="Kono N."/>
            <person name="Arakawa K."/>
        </authorList>
    </citation>
    <scope>NUCLEOTIDE SEQUENCE [LARGE SCALE GENOMIC DNA]</scope>
</reference>
<accession>A0AAV4MI27</accession>
<organism evidence="1 2">
    <name type="scientific">Caerostris extrusa</name>
    <name type="common">Bark spider</name>
    <name type="synonym">Caerostris bankana</name>
    <dbReference type="NCBI Taxonomy" id="172846"/>
    <lineage>
        <taxon>Eukaryota</taxon>
        <taxon>Metazoa</taxon>
        <taxon>Ecdysozoa</taxon>
        <taxon>Arthropoda</taxon>
        <taxon>Chelicerata</taxon>
        <taxon>Arachnida</taxon>
        <taxon>Araneae</taxon>
        <taxon>Araneomorphae</taxon>
        <taxon>Entelegynae</taxon>
        <taxon>Araneoidea</taxon>
        <taxon>Araneidae</taxon>
        <taxon>Caerostris</taxon>
    </lineage>
</organism>
<dbReference type="EMBL" id="BPLR01019815">
    <property type="protein sequence ID" value="GIX72028.1"/>
    <property type="molecule type" value="Genomic_DNA"/>
</dbReference>
<name>A0AAV4MI27_CAEEX</name>
<dbReference type="Proteomes" id="UP001054945">
    <property type="component" value="Unassembled WGS sequence"/>
</dbReference>
<proteinExistence type="predicted"/>
<evidence type="ECO:0000313" key="1">
    <source>
        <dbReference type="EMBL" id="GIX72028.1"/>
    </source>
</evidence>
<keyword evidence="2" id="KW-1185">Reference proteome</keyword>